<dbReference type="SUPFAM" id="SSF88659">
    <property type="entry name" value="Sigma3 and sigma4 domains of RNA polymerase sigma factors"/>
    <property type="match status" value="1"/>
</dbReference>
<feature type="domain" description="RNA polymerase sigma-70 region 2" evidence="6">
    <location>
        <begin position="28"/>
        <end position="94"/>
    </location>
</feature>
<dbReference type="InterPro" id="IPR007627">
    <property type="entry name" value="RNA_pol_sigma70_r2"/>
</dbReference>
<organism evidence="7 8">
    <name type="scientific">Longivirga aurantiaca</name>
    <dbReference type="NCBI Taxonomy" id="1837743"/>
    <lineage>
        <taxon>Bacteria</taxon>
        <taxon>Bacillati</taxon>
        <taxon>Actinomycetota</taxon>
        <taxon>Actinomycetes</taxon>
        <taxon>Sporichthyales</taxon>
        <taxon>Sporichthyaceae</taxon>
        <taxon>Longivirga</taxon>
    </lineage>
</organism>
<comment type="similarity">
    <text evidence="1">Belongs to the sigma-70 factor family. ECF subfamily.</text>
</comment>
<proteinExistence type="inferred from homology"/>
<dbReference type="SUPFAM" id="SSF88946">
    <property type="entry name" value="Sigma2 domain of RNA polymerase sigma factors"/>
    <property type="match status" value="1"/>
</dbReference>
<comment type="caution">
    <text evidence="7">The sequence shown here is derived from an EMBL/GenBank/DDBJ whole genome shotgun (WGS) entry which is preliminary data.</text>
</comment>
<dbReference type="Proteomes" id="UP001596138">
    <property type="component" value="Unassembled WGS sequence"/>
</dbReference>
<dbReference type="InterPro" id="IPR039425">
    <property type="entry name" value="RNA_pol_sigma-70-like"/>
</dbReference>
<dbReference type="Gene3D" id="1.10.1740.10">
    <property type="match status" value="1"/>
</dbReference>
<dbReference type="PANTHER" id="PTHR43133">
    <property type="entry name" value="RNA POLYMERASE ECF-TYPE SIGMA FACTO"/>
    <property type="match status" value="1"/>
</dbReference>
<reference evidence="8" key="1">
    <citation type="journal article" date="2019" name="Int. J. Syst. Evol. Microbiol.">
        <title>The Global Catalogue of Microorganisms (GCM) 10K type strain sequencing project: providing services to taxonomists for standard genome sequencing and annotation.</title>
        <authorList>
            <consortium name="The Broad Institute Genomics Platform"/>
            <consortium name="The Broad Institute Genome Sequencing Center for Infectious Disease"/>
            <person name="Wu L."/>
            <person name="Ma J."/>
        </authorList>
    </citation>
    <scope>NUCLEOTIDE SEQUENCE [LARGE SCALE GENOMIC DNA]</scope>
    <source>
        <strain evidence="8">CGMCC 4.7317</strain>
    </source>
</reference>
<keyword evidence="4" id="KW-0238">DNA-binding</keyword>
<evidence type="ECO:0000256" key="3">
    <source>
        <dbReference type="ARBA" id="ARBA00023082"/>
    </source>
</evidence>
<dbReference type="RefSeq" id="WP_386764766.1">
    <property type="nucleotide sequence ID" value="NZ_JBHSTI010000008.1"/>
</dbReference>
<keyword evidence="2" id="KW-0805">Transcription regulation</keyword>
<gene>
    <name evidence="7" type="ORF">ACFQGU_06170</name>
</gene>
<dbReference type="EMBL" id="JBHSTI010000008">
    <property type="protein sequence ID" value="MFC6237455.1"/>
    <property type="molecule type" value="Genomic_DNA"/>
</dbReference>
<accession>A0ABW1SZM0</accession>
<keyword evidence="3" id="KW-0731">Sigma factor</keyword>
<dbReference type="InterPro" id="IPR013325">
    <property type="entry name" value="RNA_pol_sigma_r2"/>
</dbReference>
<keyword evidence="5" id="KW-0804">Transcription</keyword>
<dbReference type="Gene3D" id="1.10.10.10">
    <property type="entry name" value="Winged helix-like DNA-binding domain superfamily/Winged helix DNA-binding domain"/>
    <property type="match status" value="1"/>
</dbReference>
<dbReference type="InterPro" id="IPR013324">
    <property type="entry name" value="RNA_pol_sigma_r3/r4-like"/>
</dbReference>
<dbReference type="InterPro" id="IPR014284">
    <property type="entry name" value="RNA_pol_sigma-70_dom"/>
</dbReference>
<protein>
    <submittedName>
        <fullName evidence="7">RNA polymerase sigma factor</fullName>
    </submittedName>
</protein>
<evidence type="ECO:0000256" key="2">
    <source>
        <dbReference type="ARBA" id="ARBA00023015"/>
    </source>
</evidence>
<dbReference type="InterPro" id="IPR036388">
    <property type="entry name" value="WH-like_DNA-bd_sf"/>
</dbReference>
<evidence type="ECO:0000256" key="5">
    <source>
        <dbReference type="ARBA" id="ARBA00023163"/>
    </source>
</evidence>
<evidence type="ECO:0000313" key="8">
    <source>
        <dbReference type="Proteomes" id="UP001596138"/>
    </source>
</evidence>
<dbReference type="Pfam" id="PF04542">
    <property type="entry name" value="Sigma70_r2"/>
    <property type="match status" value="1"/>
</dbReference>
<keyword evidence="8" id="KW-1185">Reference proteome</keyword>
<evidence type="ECO:0000256" key="4">
    <source>
        <dbReference type="ARBA" id="ARBA00023125"/>
    </source>
</evidence>
<evidence type="ECO:0000256" key="1">
    <source>
        <dbReference type="ARBA" id="ARBA00010641"/>
    </source>
</evidence>
<evidence type="ECO:0000313" key="7">
    <source>
        <dbReference type="EMBL" id="MFC6237455.1"/>
    </source>
</evidence>
<dbReference type="NCBIfam" id="TIGR02937">
    <property type="entry name" value="sigma70-ECF"/>
    <property type="match status" value="1"/>
</dbReference>
<name>A0ABW1SZM0_9ACTN</name>
<sequence length="208" mass="22653">MVSSAYDEPVAPLLAAAAAGDSVAWDSLVDRFTGLLWATARTHRLSATDCADIVQTTWLRLLENLDRIQEPERLGGWLAVVARRECLLVLKRSHREPPVPADEWLDRVPDQRAPVESAMLVAERDAALWQVFDELPDPCRRLLRVLVADPPPAYAEIADALDMPIGSIGPTRARCLAKLRTLALQSGALDPDDVVDVTDAALSTGGES</sequence>
<evidence type="ECO:0000259" key="6">
    <source>
        <dbReference type="Pfam" id="PF04542"/>
    </source>
</evidence>
<dbReference type="PANTHER" id="PTHR43133:SF8">
    <property type="entry name" value="RNA POLYMERASE SIGMA FACTOR HI_1459-RELATED"/>
    <property type="match status" value="1"/>
</dbReference>